<dbReference type="Proteomes" id="UP001219518">
    <property type="component" value="Unassembled WGS sequence"/>
</dbReference>
<proteinExistence type="predicted"/>
<reference evidence="1" key="2">
    <citation type="journal article" date="2023" name="BMC Genomics">
        <title>Pest status, molecular evolution, and epigenetic factors derived from the genome assembly of Frankliniella fusca, a thysanopteran phytovirus vector.</title>
        <authorList>
            <person name="Catto M.A."/>
            <person name="Labadie P.E."/>
            <person name="Jacobson A.L."/>
            <person name="Kennedy G.G."/>
            <person name="Srinivasan R."/>
            <person name="Hunt B.G."/>
        </authorList>
    </citation>
    <scope>NUCLEOTIDE SEQUENCE</scope>
    <source>
        <strain evidence="1">PL_HMW_Pooled</strain>
    </source>
</reference>
<sequence length="257" mass="29126">HFFGKIRQACGAGSHPSPRQLIQVYRLLSVGSLIKPPRGSNITGAEMLDSLFNLGGLIGEQNIQKRIEFENKLDEALDCGEIVDSIERALGDHRYAQDFKLQEKALRYFTGYVARKAKKTFTAKTCENCFSLLCAPVDYAVKDIDAIIVARSKGNLIIPSDSLYAIVKALETAVLETVRVRSLTQNIIFTVIEHVKSKTIDEIGCNEHKRRLTKDIMNFYLNTRLIFACEEYNRVQSENVAKKRKIKNLQKQQRLTT</sequence>
<accession>A0AAE1GQM1</accession>
<evidence type="ECO:0000313" key="1">
    <source>
        <dbReference type="EMBL" id="KAK3907825.1"/>
    </source>
</evidence>
<dbReference type="EMBL" id="JAHWGI010000024">
    <property type="protein sequence ID" value="KAK3907825.1"/>
    <property type="molecule type" value="Genomic_DNA"/>
</dbReference>
<reference evidence="1" key="1">
    <citation type="submission" date="2021-07" db="EMBL/GenBank/DDBJ databases">
        <authorList>
            <person name="Catto M.A."/>
            <person name="Jacobson A."/>
            <person name="Kennedy G."/>
            <person name="Labadie P."/>
            <person name="Hunt B.G."/>
            <person name="Srinivasan R."/>
        </authorList>
    </citation>
    <scope>NUCLEOTIDE SEQUENCE</scope>
    <source>
        <strain evidence="1">PL_HMW_Pooled</strain>
        <tissue evidence="1">Head</tissue>
    </source>
</reference>
<comment type="caution">
    <text evidence="1">The sequence shown here is derived from an EMBL/GenBank/DDBJ whole genome shotgun (WGS) entry which is preliminary data.</text>
</comment>
<evidence type="ECO:0000313" key="2">
    <source>
        <dbReference type="Proteomes" id="UP001219518"/>
    </source>
</evidence>
<gene>
    <name evidence="1" type="ORF">KUF71_018461</name>
</gene>
<protein>
    <submittedName>
        <fullName evidence="1">Transposable element P transposase</fullName>
    </submittedName>
</protein>
<dbReference type="AlphaFoldDB" id="A0AAE1GQM1"/>
<name>A0AAE1GQM1_9NEOP</name>
<organism evidence="1 2">
    <name type="scientific">Frankliniella fusca</name>
    <dbReference type="NCBI Taxonomy" id="407009"/>
    <lineage>
        <taxon>Eukaryota</taxon>
        <taxon>Metazoa</taxon>
        <taxon>Ecdysozoa</taxon>
        <taxon>Arthropoda</taxon>
        <taxon>Hexapoda</taxon>
        <taxon>Insecta</taxon>
        <taxon>Pterygota</taxon>
        <taxon>Neoptera</taxon>
        <taxon>Paraneoptera</taxon>
        <taxon>Thysanoptera</taxon>
        <taxon>Terebrantia</taxon>
        <taxon>Thripoidea</taxon>
        <taxon>Thripidae</taxon>
        <taxon>Frankliniella</taxon>
    </lineage>
</organism>
<keyword evidence="2" id="KW-1185">Reference proteome</keyword>
<feature type="non-terminal residue" evidence="1">
    <location>
        <position position="1"/>
    </location>
</feature>